<name>A0A8S5PK58_9CAUD</name>
<dbReference type="EMBL" id="BK015443">
    <property type="protein sequence ID" value="DAE06965.1"/>
    <property type="molecule type" value="Genomic_DNA"/>
</dbReference>
<protein>
    <submittedName>
        <fullName evidence="1">Uncharacterized protein</fullName>
    </submittedName>
</protein>
<evidence type="ECO:0000313" key="1">
    <source>
        <dbReference type="EMBL" id="DAE06965.1"/>
    </source>
</evidence>
<reference evidence="1" key="1">
    <citation type="journal article" date="2021" name="Proc. Natl. Acad. Sci. U.S.A.">
        <title>A Catalog of Tens of Thousands of Viruses from Human Metagenomes Reveals Hidden Associations with Chronic Diseases.</title>
        <authorList>
            <person name="Tisza M.J."/>
            <person name="Buck C.B."/>
        </authorList>
    </citation>
    <scope>NUCLEOTIDE SEQUENCE</scope>
    <source>
        <strain evidence="1">CtL0q1</strain>
    </source>
</reference>
<proteinExistence type="predicted"/>
<sequence>MYTRNRLLYIFDLLEIFDRVLSGVFTAYIIRLVDKLTHKNNRPDQ</sequence>
<accession>A0A8S5PK58</accession>
<organism evidence="1">
    <name type="scientific">Siphoviridae sp. ctL0q1</name>
    <dbReference type="NCBI Taxonomy" id="2825449"/>
    <lineage>
        <taxon>Viruses</taxon>
        <taxon>Duplodnaviria</taxon>
        <taxon>Heunggongvirae</taxon>
        <taxon>Uroviricota</taxon>
        <taxon>Caudoviricetes</taxon>
    </lineage>
</organism>